<keyword evidence="2" id="KW-1133">Transmembrane helix</keyword>
<dbReference type="AlphaFoldDB" id="A0A2G3DTS8"/>
<evidence type="ECO:0000313" key="4">
    <source>
        <dbReference type="Proteomes" id="UP000225889"/>
    </source>
</evidence>
<feature type="compositionally biased region" description="Polar residues" evidence="1">
    <location>
        <begin position="7"/>
        <end position="21"/>
    </location>
</feature>
<evidence type="ECO:0000256" key="2">
    <source>
        <dbReference type="SAM" id="Phobius"/>
    </source>
</evidence>
<feature type="region of interest" description="Disordered" evidence="1">
    <location>
        <begin position="1"/>
        <end position="21"/>
    </location>
</feature>
<sequence length="330" mass="38592">MGMGSLFSRNTTPVYRNRTNQPKNYSGVTPKIYRCKYHDYVHYNEPWTDELTGVEYKAGYYDEDGNFYEDVVFSKQGVVSDSTTAVCKCDYCGMEDSRPWPDREKPCVHCGGTMHLVSQIDALVDDENDSSDSYSYDDSYSREKSSAQSAIYLLIVGMLFFSLFSGIIDTYHESQRETYYSPSSFQSNSFDSKDYSDNYSDSYSNSYNIPTLGDYMFLKEEGKGFVLTDEADYKDNFENGGYKHLSLDSDGNYYDASTDMYVWLNQDIDPPQFQYWLEGLSSEYGDYGWMEYDSIEECWYIETSNENWEKLDDATYEEFQDRLWHIEYEF</sequence>
<proteinExistence type="predicted"/>
<feature type="transmembrane region" description="Helical" evidence="2">
    <location>
        <begin position="150"/>
        <end position="168"/>
    </location>
</feature>
<gene>
    <name evidence="3" type="ORF">CSX01_10670</name>
</gene>
<evidence type="ECO:0000256" key="1">
    <source>
        <dbReference type="SAM" id="MobiDB-lite"/>
    </source>
</evidence>
<evidence type="ECO:0000313" key="3">
    <source>
        <dbReference type="EMBL" id="PHU34275.1"/>
    </source>
</evidence>
<organism evidence="3 4">
    <name type="scientific">Pseudobutyrivibrio ruminis</name>
    <dbReference type="NCBI Taxonomy" id="46206"/>
    <lineage>
        <taxon>Bacteria</taxon>
        <taxon>Bacillati</taxon>
        <taxon>Bacillota</taxon>
        <taxon>Clostridia</taxon>
        <taxon>Lachnospirales</taxon>
        <taxon>Lachnospiraceae</taxon>
        <taxon>Pseudobutyrivibrio</taxon>
    </lineage>
</organism>
<reference evidence="3 4" key="2">
    <citation type="submission" date="2017-10" db="EMBL/GenBank/DDBJ databases">
        <authorList>
            <person name="Banno H."/>
            <person name="Chua N.-H."/>
        </authorList>
    </citation>
    <scope>NUCLEOTIDE SEQUENCE [LARGE SCALE GENOMIC DNA]</scope>
    <source>
        <strain evidence="3 4">JK626</strain>
    </source>
</reference>
<reference evidence="3 4" key="1">
    <citation type="submission" date="2017-10" db="EMBL/GenBank/DDBJ databases">
        <title>Resolving the taxonomy of Roseburia spp., Eubacterium rectale and Agathobacter spp. through phylogenomic analysis.</title>
        <authorList>
            <person name="Sheridan P.O."/>
            <person name="Walker A.W."/>
            <person name="Duncan S.H."/>
            <person name="Scott K.P."/>
            <person name="Toole P.W.O."/>
            <person name="Luis P."/>
            <person name="Flint H.J."/>
        </authorList>
    </citation>
    <scope>NUCLEOTIDE SEQUENCE [LARGE SCALE GENOMIC DNA]</scope>
    <source>
        <strain evidence="3 4">JK626</strain>
    </source>
</reference>
<name>A0A2G3DTS8_9FIRM</name>
<keyword evidence="2" id="KW-0812">Transmembrane</keyword>
<keyword evidence="2" id="KW-0472">Membrane</keyword>
<comment type="caution">
    <text evidence="3">The sequence shown here is derived from an EMBL/GenBank/DDBJ whole genome shotgun (WGS) entry which is preliminary data.</text>
</comment>
<accession>A0A2G3DTS8</accession>
<dbReference type="Proteomes" id="UP000225889">
    <property type="component" value="Unassembled WGS sequence"/>
</dbReference>
<dbReference type="EMBL" id="PDYF01000028">
    <property type="protein sequence ID" value="PHU34275.1"/>
    <property type="molecule type" value="Genomic_DNA"/>
</dbReference>
<protein>
    <submittedName>
        <fullName evidence="3">Uncharacterized protein</fullName>
    </submittedName>
</protein>